<dbReference type="SUPFAM" id="SSF52743">
    <property type="entry name" value="Subtilisin-like"/>
    <property type="match status" value="1"/>
</dbReference>
<keyword evidence="9" id="KW-1185">Reference proteome</keyword>
<dbReference type="PROSITE" id="PS51892">
    <property type="entry name" value="SUBTILASE"/>
    <property type="match status" value="1"/>
</dbReference>
<evidence type="ECO:0000313" key="9">
    <source>
        <dbReference type="Proteomes" id="UP000011991"/>
    </source>
</evidence>
<evidence type="ECO:0000256" key="3">
    <source>
        <dbReference type="ARBA" id="ARBA00022801"/>
    </source>
</evidence>
<dbReference type="Pfam" id="PF00082">
    <property type="entry name" value="Peptidase_S8"/>
    <property type="match status" value="1"/>
</dbReference>
<evidence type="ECO:0000256" key="4">
    <source>
        <dbReference type="ARBA" id="ARBA00022825"/>
    </source>
</evidence>
<dbReference type="Proteomes" id="UP000011991">
    <property type="component" value="Unassembled WGS sequence"/>
</dbReference>
<dbReference type="PROSITE" id="PS00138">
    <property type="entry name" value="SUBTILASE_SER"/>
    <property type="match status" value="1"/>
</dbReference>
<dbReference type="GO" id="GO:0004252">
    <property type="term" value="F:serine-type endopeptidase activity"/>
    <property type="evidence" value="ECO:0007669"/>
    <property type="project" value="UniProtKB-UniRule"/>
</dbReference>
<keyword evidence="4 5" id="KW-0720">Serine protease</keyword>
<dbReference type="InterPro" id="IPR036852">
    <property type="entry name" value="Peptidase_S8/S53_dom_sf"/>
</dbReference>
<dbReference type="OrthoDB" id="252653at2"/>
<dbReference type="InterPro" id="IPR050131">
    <property type="entry name" value="Peptidase_S8_subtilisin-like"/>
</dbReference>
<dbReference type="PANTHER" id="PTHR43806">
    <property type="entry name" value="PEPTIDASE S8"/>
    <property type="match status" value="1"/>
</dbReference>
<dbReference type="EMBL" id="ANOG01000807">
    <property type="protein sequence ID" value="EMI17341.1"/>
    <property type="molecule type" value="Genomic_DNA"/>
</dbReference>
<dbReference type="InterPro" id="IPR023828">
    <property type="entry name" value="Peptidase_S8_Ser-AS"/>
</dbReference>
<dbReference type="InterPro" id="IPR023827">
    <property type="entry name" value="Peptidase_S8_Asp-AS"/>
</dbReference>
<name>M5RE48_9BACT</name>
<dbReference type="InterPro" id="IPR015500">
    <property type="entry name" value="Peptidase_S8_subtilisin-rel"/>
</dbReference>
<feature type="active site" description="Charge relay system" evidence="5">
    <location>
        <position position="115"/>
    </location>
</feature>
<evidence type="ECO:0000256" key="5">
    <source>
        <dbReference type="PROSITE-ProRule" id="PRU01240"/>
    </source>
</evidence>
<feature type="domain" description="Peptidase S8/S53" evidence="7">
    <location>
        <begin position="106"/>
        <end position="386"/>
    </location>
</feature>
<feature type="active site" description="Charge relay system" evidence="5">
    <location>
        <position position="146"/>
    </location>
</feature>
<gene>
    <name evidence="8" type="ORF">RMSM_05734</name>
</gene>
<dbReference type="CDD" id="cd07480">
    <property type="entry name" value="Peptidases_S8_12"/>
    <property type="match status" value="1"/>
</dbReference>
<dbReference type="GO" id="GO:0006508">
    <property type="term" value="P:proteolysis"/>
    <property type="evidence" value="ECO:0007669"/>
    <property type="project" value="UniProtKB-KW"/>
</dbReference>
<evidence type="ECO:0000256" key="1">
    <source>
        <dbReference type="ARBA" id="ARBA00011073"/>
    </source>
</evidence>
<evidence type="ECO:0000256" key="6">
    <source>
        <dbReference type="RuleBase" id="RU003355"/>
    </source>
</evidence>
<accession>M5RE48</accession>
<protein>
    <submittedName>
        <fullName evidence="8">Peptidase S8 and S53, subtilisin, kexin, sedolisin domain protein</fullName>
        <ecNumber evidence="8">3.4.-.-</ecNumber>
    </submittedName>
</protein>
<keyword evidence="2 5" id="KW-0645">Protease</keyword>
<dbReference type="PRINTS" id="PR00723">
    <property type="entry name" value="SUBTILISIN"/>
</dbReference>
<comment type="caution">
    <text evidence="8">The sequence shown here is derived from an EMBL/GenBank/DDBJ whole genome shotgun (WGS) entry which is preliminary data.</text>
</comment>
<proteinExistence type="inferred from homology"/>
<comment type="similarity">
    <text evidence="1 5 6">Belongs to the peptidase S8 family.</text>
</comment>
<dbReference type="EC" id="3.4.-.-" evidence="8"/>
<dbReference type="PANTHER" id="PTHR43806:SF11">
    <property type="entry name" value="CEREVISIN-RELATED"/>
    <property type="match status" value="1"/>
</dbReference>
<dbReference type="Gene3D" id="3.40.50.200">
    <property type="entry name" value="Peptidase S8/S53 domain"/>
    <property type="match status" value="1"/>
</dbReference>
<evidence type="ECO:0000259" key="7">
    <source>
        <dbReference type="Pfam" id="PF00082"/>
    </source>
</evidence>
<organism evidence="8 9">
    <name type="scientific">Rhodopirellula maiorica SM1</name>
    <dbReference type="NCBI Taxonomy" id="1265738"/>
    <lineage>
        <taxon>Bacteria</taxon>
        <taxon>Pseudomonadati</taxon>
        <taxon>Planctomycetota</taxon>
        <taxon>Planctomycetia</taxon>
        <taxon>Pirellulales</taxon>
        <taxon>Pirellulaceae</taxon>
        <taxon>Novipirellula</taxon>
    </lineage>
</organism>
<dbReference type="InterPro" id="IPR000209">
    <property type="entry name" value="Peptidase_S8/S53_dom"/>
</dbReference>
<dbReference type="PATRIC" id="fig|1265738.3.peg.5733"/>
<dbReference type="AlphaFoldDB" id="M5RE48"/>
<reference evidence="8 9" key="1">
    <citation type="journal article" date="2013" name="Mar. Genomics">
        <title>Expression of sulfatases in Rhodopirellula baltica and the diversity of sulfatases in the genus Rhodopirellula.</title>
        <authorList>
            <person name="Wegner C.E."/>
            <person name="Richter-Heitmann T."/>
            <person name="Klindworth A."/>
            <person name="Klockow C."/>
            <person name="Richter M."/>
            <person name="Achstetter T."/>
            <person name="Glockner F.O."/>
            <person name="Harder J."/>
        </authorList>
    </citation>
    <scope>NUCLEOTIDE SEQUENCE [LARGE SCALE GENOMIC DNA]</scope>
    <source>
        <strain evidence="8 9">SM1</strain>
    </source>
</reference>
<dbReference type="PROSITE" id="PS00136">
    <property type="entry name" value="SUBTILASE_ASP"/>
    <property type="match status" value="1"/>
</dbReference>
<sequence length="398" mass="41238">MNTHSTERIVLRRKASFRRVRNAGPLGASPFEMESLPSLAEPVLEQPSMTSSEVADLQRDPEVIAVADPMPLKLIEPFGAPEPTPTAVGNTWGIEAVSAHTSPFTGDGVVVAVLDTGINPNHVAFQGVQLERRNFTQGSDDDDHGHGTHCAGTIFGRDVNGLRIGVARGVTNAVIGKVLGPGGGSSASLATAINWAYEKGANVISMSLGIDFPGYVASMISQGLPAEAATSIALEQYRANVNLFSSLTFLLARSGSFSQAAIIVAASGNESQRPSYEIAVAPPAAGDGMVSVGALQRSAAGNLSIASFSNTQCNLCGPGVSVTSSWIDSNDALRTISGTSMATPHVAGCAALWAQQQKQNLGFLTSENLAARTLSSATFVQGASFEDIGNGMVQAPQQ</sequence>
<evidence type="ECO:0000313" key="8">
    <source>
        <dbReference type="EMBL" id="EMI17341.1"/>
    </source>
</evidence>
<evidence type="ECO:0000256" key="2">
    <source>
        <dbReference type="ARBA" id="ARBA00022670"/>
    </source>
</evidence>
<feature type="active site" description="Charge relay system" evidence="5">
    <location>
        <position position="340"/>
    </location>
</feature>
<keyword evidence="3 5" id="KW-0378">Hydrolase</keyword>